<comment type="caution">
    <text evidence="2">The sequence shown here is derived from an EMBL/GenBank/DDBJ whole genome shotgun (WGS) entry which is preliminary data.</text>
</comment>
<feature type="domain" description="Zinc finger LSD1-type" evidence="1">
    <location>
        <begin position="7"/>
        <end position="31"/>
    </location>
</feature>
<evidence type="ECO:0000259" key="1">
    <source>
        <dbReference type="Pfam" id="PF06943"/>
    </source>
</evidence>
<dbReference type="Pfam" id="PF06943">
    <property type="entry name" value="zf-LSD1"/>
    <property type="match status" value="1"/>
</dbReference>
<evidence type="ECO:0000313" key="3">
    <source>
        <dbReference type="Proteomes" id="UP001172457"/>
    </source>
</evidence>
<dbReference type="NCBIfam" id="TIGR01053">
    <property type="entry name" value="LSD1"/>
    <property type="match status" value="1"/>
</dbReference>
<evidence type="ECO:0000313" key="2">
    <source>
        <dbReference type="EMBL" id="KAJ9548475.1"/>
    </source>
</evidence>
<protein>
    <recommendedName>
        <fullName evidence="1">Zinc finger LSD1-type domain-containing protein</fullName>
    </recommendedName>
</protein>
<gene>
    <name evidence="2" type="ORF">OSB04_021018</name>
</gene>
<sequence length="68" mass="7161">MQSQIVCSGCRSILLYPRGAANVCCALCNAVTSAPPADSSRLCLDYILGNLEIKLRLSETKPSLATGC</sequence>
<dbReference type="AlphaFoldDB" id="A0AA38STF3"/>
<dbReference type="Proteomes" id="UP001172457">
    <property type="component" value="Chromosome 5"/>
</dbReference>
<dbReference type="EMBL" id="JARYMX010000005">
    <property type="protein sequence ID" value="KAJ9548475.1"/>
    <property type="molecule type" value="Genomic_DNA"/>
</dbReference>
<reference evidence="2" key="1">
    <citation type="submission" date="2023-03" db="EMBL/GenBank/DDBJ databases">
        <title>Chromosome-scale reference genome and RAD-based genetic map of yellow starthistle (Centaurea solstitialis) reveal putative structural variation and QTLs associated with invader traits.</title>
        <authorList>
            <person name="Reatini B."/>
            <person name="Cang F.A."/>
            <person name="Jiang Q."/>
            <person name="Mckibben M.T.W."/>
            <person name="Barker M.S."/>
            <person name="Rieseberg L.H."/>
            <person name="Dlugosch K.M."/>
        </authorList>
    </citation>
    <scope>NUCLEOTIDE SEQUENCE</scope>
    <source>
        <strain evidence="2">CAN-66</strain>
        <tissue evidence="2">Leaf</tissue>
    </source>
</reference>
<accession>A0AA38STF3</accession>
<organism evidence="2 3">
    <name type="scientific">Centaurea solstitialis</name>
    <name type="common">yellow star-thistle</name>
    <dbReference type="NCBI Taxonomy" id="347529"/>
    <lineage>
        <taxon>Eukaryota</taxon>
        <taxon>Viridiplantae</taxon>
        <taxon>Streptophyta</taxon>
        <taxon>Embryophyta</taxon>
        <taxon>Tracheophyta</taxon>
        <taxon>Spermatophyta</taxon>
        <taxon>Magnoliopsida</taxon>
        <taxon>eudicotyledons</taxon>
        <taxon>Gunneridae</taxon>
        <taxon>Pentapetalae</taxon>
        <taxon>asterids</taxon>
        <taxon>campanulids</taxon>
        <taxon>Asterales</taxon>
        <taxon>Asteraceae</taxon>
        <taxon>Carduoideae</taxon>
        <taxon>Cardueae</taxon>
        <taxon>Centaureinae</taxon>
        <taxon>Centaurea</taxon>
    </lineage>
</organism>
<name>A0AA38STF3_9ASTR</name>
<dbReference type="InterPro" id="IPR005735">
    <property type="entry name" value="Znf_LSD1"/>
</dbReference>
<keyword evidence="3" id="KW-1185">Reference proteome</keyword>
<proteinExistence type="predicted"/>